<evidence type="ECO:0000256" key="4">
    <source>
        <dbReference type="ARBA" id="ARBA00032089"/>
    </source>
</evidence>
<feature type="transmembrane region" description="Helical" evidence="7">
    <location>
        <begin position="21"/>
        <end position="37"/>
    </location>
</feature>
<dbReference type="Pfam" id="PF04085">
    <property type="entry name" value="MreC"/>
    <property type="match status" value="1"/>
</dbReference>
<dbReference type="EMBL" id="DYUZ01000016">
    <property type="protein sequence ID" value="HJG37026.1"/>
    <property type="molecule type" value="Genomic_DNA"/>
</dbReference>
<dbReference type="Proteomes" id="UP000753256">
    <property type="component" value="Unassembled WGS sequence"/>
</dbReference>
<keyword evidence="3" id="KW-0133">Cell shape</keyword>
<protein>
    <recommendedName>
        <fullName evidence="2">Cell shape-determining protein MreC</fullName>
    </recommendedName>
    <alternativeName>
        <fullName evidence="4">Cell shape protein MreC</fullName>
    </alternativeName>
</protein>
<keyword evidence="7" id="KW-1133">Transmembrane helix</keyword>
<evidence type="ECO:0000313" key="9">
    <source>
        <dbReference type="EMBL" id="HJG37026.1"/>
    </source>
</evidence>
<keyword evidence="5" id="KW-0175">Coiled coil</keyword>
<accession>A0A921IT16</accession>
<keyword evidence="7" id="KW-0812">Transmembrane</keyword>
<evidence type="ECO:0000259" key="8">
    <source>
        <dbReference type="Pfam" id="PF04085"/>
    </source>
</evidence>
<evidence type="ECO:0000256" key="1">
    <source>
        <dbReference type="ARBA" id="ARBA00009369"/>
    </source>
</evidence>
<dbReference type="RefSeq" id="WP_273189523.1">
    <property type="nucleotide sequence ID" value="NZ_CALUIL010000019.1"/>
</dbReference>
<dbReference type="InterPro" id="IPR042177">
    <property type="entry name" value="Cell/Rod_1"/>
</dbReference>
<dbReference type="InterPro" id="IPR042175">
    <property type="entry name" value="Cell/Rod_MreC_2"/>
</dbReference>
<dbReference type="InterPro" id="IPR007221">
    <property type="entry name" value="MreC"/>
</dbReference>
<evidence type="ECO:0000256" key="7">
    <source>
        <dbReference type="SAM" id="Phobius"/>
    </source>
</evidence>
<organism evidence="9 10">
    <name type="scientific">Enorma phocaeensis</name>
    <dbReference type="NCBI Taxonomy" id="1871019"/>
    <lineage>
        <taxon>Bacteria</taxon>
        <taxon>Bacillati</taxon>
        <taxon>Actinomycetota</taxon>
        <taxon>Coriobacteriia</taxon>
        <taxon>Coriobacteriales</taxon>
        <taxon>Coriobacteriaceae</taxon>
        <taxon>Enorma</taxon>
    </lineage>
</organism>
<feature type="region of interest" description="Disordered" evidence="6">
    <location>
        <begin position="286"/>
        <end position="347"/>
    </location>
</feature>
<gene>
    <name evidence="9" type="primary">mreC</name>
    <name evidence="9" type="ORF">K8V70_04065</name>
</gene>
<dbReference type="PANTHER" id="PTHR34138:SF1">
    <property type="entry name" value="CELL SHAPE-DETERMINING PROTEIN MREC"/>
    <property type="match status" value="1"/>
</dbReference>
<dbReference type="GO" id="GO:0005886">
    <property type="term" value="C:plasma membrane"/>
    <property type="evidence" value="ECO:0007669"/>
    <property type="project" value="TreeGrafter"/>
</dbReference>
<evidence type="ECO:0000256" key="5">
    <source>
        <dbReference type="SAM" id="Coils"/>
    </source>
</evidence>
<evidence type="ECO:0000256" key="6">
    <source>
        <dbReference type="SAM" id="MobiDB-lite"/>
    </source>
</evidence>
<comment type="caution">
    <text evidence="9">The sequence shown here is derived from an EMBL/GenBank/DDBJ whole genome shotgun (WGS) entry which is preliminary data.</text>
</comment>
<dbReference type="NCBIfam" id="TIGR00219">
    <property type="entry name" value="mreC"/>
    <property type="match status" value="1"/>
</dbReference>
<sequence length="347" mass="36092">MPRSQGFSSLNNNRPSTGMRPFVVLMIISVLLLTFYLREGDTGIIHGVRGFVTTVTSPIRYAGSAVASPFNALGNIMGNLTASQETLEELRAENEQLTAQVAELSEAQETATRLEQLLGLQSTYNLQSTAARIIGDSGDAWSRTVQINKGTADGLSINMPVCNASGVIGQIIEVSTNTATVRLITDENSGVSAMVQATRAQGILQGQPDGTLRLEYVTTDSDVQEGDIIVTSGIGGVYPKGIPLGTVSSVTRDDNATYYTIVVTPASSGTENNEEVLVITSLTAEQTASDEEVAEANANPQGTARDASSDSGEADQSDGDSASGDGSDGGDESDENAGTIAEAGQGE</sequence>
<dbReference type="GO" id="GO:0008360">
    <property type="term" value="P:regulation of cell shape"/>
    <property type="evidence" value="ECO:0007669"/>
    <property type="project" value="UniProtKB-KW"/>
</dbReference>
<dbReference type="InterPro" id="IPR055342">
    <property type="entry name" value="MreC_beta-barrel_core"/>
</dbReference>
<evidence type="ECO:0000313" key="10">
    <source>
        <dbReference type="Proteomes" id="UP000753256"/>
    </source>
</evidence>
<dbReference type="Gene3D" id="2.40.10.350">
    <property type="entry name" value="Rod shape-determining protein MreC, domain 2"/>
    <property type="match status" value="1"/>
</dbReference>
<comment type="similarity">
    <text evidence="1">Belongs to the MreC family.</text>
</comment>
<feature type="coiled-coil region" evidence="5">
    <location>
        <begin position="80"/>
        <end position="117"/>
    </location>
</feature>
<evidence type="ECO:0000256" key="2">
    <source>
        <dbReference type="ARBA" id="ARBA00013855"/>
    </source>
</evidence>
<dbReference type="Gene3D" id="2.40.10.340">
    <property type="entry name" value="Rod shape-determining protein MreC, domain 1"/>
    <property type="match status" value="1"/>
</dbReference>
<name>A0A921IT16_9ACTN</name>
<proteinExistence type="inferred from homology"/>
<feature type="domain" description="Rod shape-determining protein MreC beta-barrel core" evidence="8">
    <location>
        <begin position="133"/>
        <end position="279"/>
    </location>
</feature>
<dbReference type="AlphaFoldDB" id="A0A921IT16"/>
<reference evidence="9" key="1">
    <citation type="journal article" date="2021" name="PeerJ">
        <title>Extensive microbial diversity within the chicken gut microbiome revealed by metagenomics and culture.</title>
        <authorList>
            <person name="Gilroy R."/>
            <person name="Ravi A."/>
            <person name="Getino M."/>
            <person name="Pursley I."/>
            <person name="Horton D.L."/>
            <person name="Alikhan N.F."/>
            <person name="Baker D."/>
            <person name="Gharbi K."/>
            <person name="Hall N."/>
            <person name="Watson M."/>
            <person name="Adriaenssens E.M."/>
            <person name="Foster-Nyarko E."/>
            <person name="Jarju S."/>
            <person name="Secka A."/>
            <person name="Antonio M."/>
            <person name="Oren A."/>
            <person name="Chaudhuri R.R."/>
            <person name="La Ragione R."/>
            <person name="Hildebrand F."/>
            <person name="Pallen M.J."/>
        </authorList>
    </citation>
    <scope>NUCLEOTIDE SEQUENCE</scope>
    <source>
        <strain evidence="9">ChiHjej13B12-9602</strain>
    </source>
</reference>
<reference evidence="9" key="2">
    <citation type="submission" date="2021-09" db="EMBL/GenBank/DDBJ databases">
        <authorList>
            <person name="Gilroy R."/>
        </authorList>
    </citation>
    <scope>NUCLEOTIDE SEQUENCE</scope>
    <source>
        <strain evidence="9">ChiHjej13B12-9602</strain>
    </source>
</reference>
<keyword evidence="7" id="KW-0472">Membrane</keyword>
<dbReference type="PANTHER" id="PTHR34138">
    <property type="entry name" value="CELL SHAPE-DETERMINING PROTEIN MREC"/>
    <property type="match status" value="1"/>
</dbReference>
<evidence type="ECO:0000256" key="3">
    <source>
        <dbReference type="ARBA" id="ARBA00022960"/>
    </source>
</evidence>